<dbReference type="InterPro" id="IPR029479">
    <property type="entry name" value="Nitroreductase"/>
</dbReference>
<dbReference type="SUPFAM" id="SSF55469">
    <property type="entry name" value="FMN-dependent nitroreductase-like"/>
    <property type="match status" value="1"/>
</dbReference>
<organism evidence="5">
    <name type="scientific">Fervidicoccus fontis</name>
    <dbReference type="NCBI Taxonomy" id="683846"/>
    <lineage>
        <taxon>Archaea</taxon>
        <taxon>Thermoproteota</taxon>
        <taxon>Thermoprotei</taxon>
        <taxon>Fervidicoccales</taxon>
        <taxon>Fervidicoccaceae</taxon>
        <taxon>Fervidicoccus</taxon>
    </lineage>
</organism>
<name>A0A7C1E411_9CREN</name>
<gene>
    <name evidence="5" type="ORF">ENO04_01530</name>
</gene>
<evidence type="ECO:0000259" key="4">
    <source>
        <dbReference type="Pfam" id="PF00881"/>
    </source>
</evidence>
<protein>
    <recommendedName>
        <fullName evidence="4">Nitroreductase domain-containing protein</fullName>
    </recommendedName>
</protein>
<dbReference type="AlphaFoldDB" id="A0A7C1E411"/>
<evidence type="ECO:0000256" key="2">
    <source>
        <dbReference type="ARBA" id="ARBA00022643"/>
    </source>
</evidence>
<dbReference type="EMBL" id="DSDY01000051">
    <property type="protein sequence ID" value="HDS10294.1"/>
    <property type="molecule type" value="Genomic_DNA"/>
</dbReference>
<evidence type="ECO:0000256" key="3">
    <source>
        <dbReference type="ARBA" id="ARBA00023002"/>
    </source>
</evidence>
<sequence>MVEMSVVEKVSEAIRTRRSIRWFSQEPVPDEHIREILEAGIRAPTASGAEQWYFLVVRSDEKRRIIHSFIRRGQMIYLSRMLRKKLSEEELSRWEELFDKGIYLAPIYIIGLLNYNRRSLTDEYLLYEYLWGVESVTLALGYMGLRAWSLGYGSVWIAVPQLLEEEFKVALGIPQNMSYVGMLAIGKPAEMPPVRPRLPLEEVASFV</sequence>
<feature type="domain" description="Nitroreductase" evidence="4">
    <location>
        <begin position="14"/>
        <end position="187"/>
    </location>
</feature>
<dbReference type="PANTHER" id="PTHR23026:SF90">
    <property type="entry name" value="IODOTYROSINE DEIODINASE 1"/>
    <property type="match status" value="1"/>
</dbReference>
<proteinExistence type="predicted"/>
<accession>A0A7C1E411</accession>
<keyword evidence="2" id="KW-0288">FMN</keyword>
<dbReference type="GO" id="GO:0016491">
    <property type="term" value="F:oxidoreductase activity"/>
    <property type="evidence" value="ECO:0007669"/>
    <property type="project" value="UniProtKB-KW"/>
</dbReference>
<evidence type="ECO:0000256" key="1">
    <source>
        <dbReference type="ARBA" id="ARBA00022630"/>
    </source>
</evidence>
<dbReference type="Gene3D" id="3.40.109.10">
    <property type="entry name" value="NADH Oxidase"/>
    <property type="match status" value="1"/>
</dbReference>
<dbReference type="PANTHER" id="PTHR23026">
    <property type="entry name" value="NADPH NITROREDUCTASE"/>
    <property type="match status" value="1"/>
</dbReference>
<evidence type="ECO:0000313" key="5">
    <source>
        <dbReference type="EMBL" id="HDS10294.1"/>
    </source>
</evidence>
<keyword evidence="3" id="KW-0560">Oxidoreductase</keyword>
<dbReference type="InterPro" id="IPR000415">
    <property type="entry name" value="Nitroreductase-like"/>
</dbReference>
<dbReference type="InterPro" id="IPR050627">
    <property type="entry name" value="Nitroreductase/BluB"/>
</dbReference>
<reference evidence="5" key="1">
    <citation type="journal article" date="2020" name="mSystems">
        <title>Genome- and Community-Level Interaction Insights into Carbon Utilization and Element Cycling Functions of Hydrothermarchaeota in Hydrothermal Sediment.</title>
        <authorList>
            <person name="Zhou Z."/>
            <person name="Liu Y."/>
            <person name="Xu W."/>
            <person name="Pan J."/>
            <person name="Luo Z.H."/>
            <person name="Li M."/>
        </authorList>
    </citation>
    <scope>NUCLEOTIDE SEQUENCE [LARGE SCALE GENOMIC DNA]</scope>
    <source>
        <strain evidence="5">SpSt-123</strain>
    </source>
</reference>
<comment type="caution">
    <text evidence="5">The sequence shown here is derived from an EMBL/GenBank/DDBJ whole genome shotgun (WGS) entry which is preliminary data.</text>
</comment>
<keyword evidence="1" id="KW-0285">Flavoprotein</keyword>
<dbReference type="Pfam" id="PF00881">
    <property type="entry name" value="Nitroreductase"/>
    <property type="match status" value="1"/>
</dbReference>